<dbReference type="SUPFAM" id="SSF53098">
    <property type="entry name" value="Ribonuclease H-like"/>
    <property type="match status" value="1"/>
</dbReference>
<dbReference type="PANTHER" id="PTHR23044">
    <property type="entry name" value="3'-5' EXONUCLEASE ERI1-RELATED"/>
    <property type="match status" value="1"/>
</dbReference>
<dbReference type="GO" id="GO:0003676">
    <property type="term" value="F:nucleic acid binding"/>
    <property type="evidence" value="ECO:0007669"/>
    <property type="project" value="InterPro"/>
</dbReference>
<dbReference type="Pfam" id="PF00929">
    <property type="entry name" value="RNase_T"/>
    <property type="match status" value="1"/>
</dbReference>
<keyword evidence="2" id="KW-0378">Hydrolase</keyword>
<dbReference type="KEGG" id="adin:H7849_24330"/>
<evidence type="ECO:0000256" key="3">
    <source>
        <dbReference type="ARBA" id="ARBA00022839"/>
    </source>
</evidence>
<gene>
    <name evidence="6" type="ORF">H7849_24330</name>
</gene>
<dbReference type="Gene3D" id="3.30.420.10">
    <property type="entry name" value="Ribonuclease H-like superfamily/Ribonuclease H"/>
    <property type="match status" value="1"/>
</dbReference>
<protein>
    <submittedName>
        <fullName evidence="6">Exonuclease domain-containing protein</fullName>
    </submittedName>
</protein>
<dbReference type="PANTHER" id="PTHR23044:SF61">
    <property type="entry name" value="3'-5' EXORIBONUCLEASE 1-RELATED"/>
    <property type="match status" value="1"/>
</dbReference>
<reference evidence="6 7" key="1">
    <citation type="submission" date="2020-08" db="EMBL/GenBank/DDBJ databases">
        <title>Edaphobacter telluris sp. nov. and Acidobacterium dinghuensis sp. nov., two acidobacteria isolated from forest soil.</title>
        <authorList>
            <person name="Fu J."/>
            <person name="Qiu L."/>
        </authorList>
    </citation>
    <scope>NUCLEOTIDE SEQUENCE [LARGE SCALE GENOMIC DNA]</scope>
    <source>
        <strain evidence="6">4Y35</strain>
    </source>
</reference>
<dbReference type="GO" id="GO:0006259">
    <property type="term" value="P:DNA metabolic process"/>
    <property type="evidence" value="ECO:0007669"/>
    <property type="project" value="UniProtKB-ARBA"/>
</dbReference>
<evidence type="ECO:0000259" key="5">
    <source>
        <dbReference type="SMART" id="SM00479"/>
    </source>
</evidence>
<evidence type="ECO:0000313" key="7">
    <source>
        <dbReference type="Proteomes" id="UP000515312"/>
    </source>
</evidence>
<keyword evidence="3 6" id="KW-0269">Exonuclease</keyword>
<feature type="compositionally biased region" description="Polar residues" evidence="4">
    <location>
        <begin position="251"/>
        <end position="265"/>
    </location>
</feature>
<dbReference type="SMART" id="SM00479">
    <property type="entry name" value="EXOIII"/>
    <property type="match status" value="1"/>
</dbReference>
<dbReference type="InterPro" id="IPR036397">
    <property type="entry name" value="RNaseH_sf"/>
</dbReference>
<dbReference type="InterPro" id="IPR051274">
    <property type="entry name" value="3-5_Exoribonuclease"/>
</dbReference>
<dbReference type="AlphaFoldDB" id="A0A7G8BHR7"/>
<dbReference type="EMBL" id="CP060394">
    <property type="protein sequence ID" value="QNI32087.1"/>
    <property type="molecule type" value="Genomic_DNA"/>
</dbReference>
<feature type="region of interest" description="Disordered" evidence="4">
    <location>
        <begin position="242"/>
        <end position="265"/>
    </location>
</feature>
<organism evidence="6 7">
    <name type="scientific">Alloacidobacterium dinghuense</name>
    <dbReference type="NCBI Taxonomy" id="2763107"/>
    <lineage>
        <taxon>Bacteria</taxon>
        <taxon>Pseudomonadati</taxon>
        <taxon>Acidobacteriota</taxon>
        <taxon>Terriglobia</taxon>
        <taxon>Terriglobales</taxon>
        <taxon>Acidobacteriaceae</taxon>
        <taxon>Alloacidobacterium</taxon>
    </lineage>
</organism>
<proteinExistence type="predicted"/>
<accession>A0A7G8BHR7</accession>
<dbReference type="InterPro" id="IPR012337">
    <property type="entry name" value="RNaseH-like_sf"/>
</dbReference>
<sequence>MKNVREMHERAIYVDLEWTCWDGHPPAGRVREIIEIGAVEVNLNSLEIVREASYLVRPRHLDISSRCTRITGILATDLKSARAFQEVLNAFVTEFSPSEKLCCTWGRDDNDVLTEACRTHGLRSPMRNVIDLSHLFWRLFLLRQQASLTSALSMLGLHFDGVAHTALADARNAARIHAEIIRRMRLGPKLPSEIHAEPTNSPRSTLLGEKLRQVLWTVDSSRNLDRLAIPFKTIRSHTRFRAHKTRKEPSHVNSITYPQTASYEA</sequence>
<evidence type="ECO:0000256" key="1">
    <source>
        <dbReference type="ARBA" id="ARBA00022722"/>
    </source>
</evidence>
<keyword evidence="7" id="KW-1185">Reference proteome</keyword>
<keyword evidence="1" id="KW-0540">Nuclease</keyword>
<dbReference type="RefSeq" id="WP_186743043.1">
    <property type="nucleotide sequence ID" value="NZ_CP060394.1"/>
</dbReference>
<evidence type="ECO:0000256" key="2">
    <source>
        <dbReference type="ARBA" id="ARBA00022801"/>
    </source>
</evidence>
<dbReference type="CDD" id="cd06133">
    <property type="entry name" value="ERI-1_3'hExo_like"/>
    <property type="match status" value="1"/>
</dbReference>
<name>A0A7G8BHR7_9BACT</name>
<dbReference type="InterPro" id="IPR013520">
    <property type="entry name" value="Ribonucl_H"/>
</dbReference>
<dbReference type="GO" id="GO:0000175">
    <property type="term" value="F:3'-5'-RNA exonuclease activity"/>
    <property type="evidence" value="ECO:0007669"/>
    <property type="project" value="InterPro"/>
</dbReference>
<feature type="domain" description="Exonuclease" evidence="5">
    <location>
        <begin position="10"/>
        <end position="186"/>
    </location>
</feature>
<dbReference type="Proteomes" id="UP000515312">
    <property type="component" value="Chromosome"/>
</dbReference>
<evidence type="ECO:0000313" key="6">
    <source>
        <dbReference type="EMBL" id="QNI32087.1"/>
    </source>
</evidence>
<dbReference type="InterPro" id="IPR047201">
    <property type="entry name" value="ERI-1_3'hExo-like"/>
</dbReference>
<evidence type="ECO:0000256" key="4">
    <source>
        <dbReference type="SAM" id="MobiDB-lite"/>
    </source>
</evidence>